<dbReference type="GeneID" id="115004792"/>
<name>A0A6J2P8L4_COTGO</name>
<evidence type="ECO:0000313" key="4">
    <source>
        <dbReference type="Proteomes" id="UP000504630"/>
    </source>
</evidence>
<keyword evidence="1 5" id="KW-0812">Transmembrane</keyword>
<dbReference type="Proteomes" id="UP000504630">
    <property type="component" value="Unplaced"/>
</dbReference>
<organism evidence="4 5">
    <name type="scientific">Cottoperca gobio</name>
    <name type="common">Frogmouth</name>
    <name type="synonym">Aphritis gobio</name>
    <dbReference type="NCBI Taxonomy" id="56716"/>
    <lineage>
        <taxon>Eukaryota</taxon>
        <taxon>Metazoa</taxon>
        <taxon>Chordata</taxon>
        <taxon>Craniata</taxon>
        <taxon>Vertebrata</taxon>
        <taxon>Euteleostomi</taxon>
        <taxon>Actinopterygii</taxon>
        <taxon>Neopterygii</taxon>
        <taxon>Teleostei</taxon>
        <taxon>Neoteleostei</taxon>
        <taxon>Acanthomorphata</taxon>
        <taxon>Eupercaria</taxon>
        <taxon>Perciformes</taxon>
        <taxon>Notothenioidei</taxon>
        <taxon>Bovichtidae</taxon>
        <taxon>Cottoperca</taxon>
    </lineage>
</organism>
<evidence type="ECO:0000256" key="1">
    <source>
        <dbReference type="SAM" id="Phobius"/>
    </source>
</evidence>
<evidence type="ECO:0000313" key="5">
    <source>
        <dbReference type="RefSeq" id="XP_029282328.1"/>
    </source>
</evidence>
<dbReference type="Gene3D" id="1.10.533.10">
    <property type="entry name" value="Death Domain, Fas"/>
    <property type="match status" value="1"/>
</dbReference>
<feature type="chain" id="PRO_5026739088" evidence="2">
    <location>
        <begin position="21"/>
        <end position="264"/>
    </location>
</feature>
<sequence>MKVWRLCLLSIVLLLSPSLGEDTVSEDIGVHQLERLTELLTSKECEDLLLALSHPEQNIFLQLERLSPENNRLDLNPRDKRDASSAADREAQCRAALTDWLLAHGEQTYYDRLTRALQHIGRTDIAIEVGKNINQDKALNLRRFVEDYHKYVESLNLPQKRSDTKDQQRTDQRVRRRVRDLTWRDLDLIVERAPVDEYQKGPLDVALPLLYGILLGFGGTLLLGVSVLVIIIHFSCRNQQRLPRVTSSTLVVGGETLNDGATGK</sequence>
<keyword evidence="2" id="KW-0732">Signal</keyword>
<protein>
    <submittedName>
        <fullName evidence="5">Transmembrane and death domain protein 1</fullName>
    </submittedName>
</protein>
<keyword evidence="4" id="KW-1185">Reference proteome</keyword>
<dbReference type="CDD" id="cd01670">
    <property type="entry name" value="Death"/>
    <property type="match status" value="1"/>
</dbReference>
<gene>
    <name evidence="5" type="primary">tmdd1</name>
</gene>
<dbReference type="InterPro" id="IPR011029">
    <property type="entry name" value="DEATH-like_dom_sf"/>
</dbReference>
<dbReference type="PROSITE" id="PS50017">
    <property type="entry name" value="DEATH_DOMAIN"/>
    <property type="match status" value="1"/>
</dbReference>
<accession>A0A6J2P8L4</accession>
<dbReference type="CTD" id="112163659"/>
<feature type="signal peptide" evidence="2">
    <location>
        <begin position="1"/>
        <end position="20"/>
    </location>
</feature>
<reference evidence="5" key="1">
    <citation type="submission" date="2025-08" db="UniProtKB">
        <authorList>
            <consortium name="RefSeq"/>
        </authorList>
    </citation>
    <scope>IDENTIFICATION</scope>
</reference>
<dbReference type="RefSeq" id="XP_029282328.1">
    <property type="nucleotide sequence ID" value="XM_029426468.1"/>
</dbReference>
<feature type="transmembrane region" description="Helical" evidence="1">
    <location>
        <begin position="209"/>
        <end position="234"/>
    </location>
</feature>
<dbReference type="GO" id="GO:0007165">
    <property type="term" value="P:signal transduction"/>
    <property type="evidence" value="ECO:0007669"/>
    <property type="project" value="InterPro"/>
</dbReference>
<dbReference type="InterPro" id="IPR000488">
    <property type="entry name" value="Death_dom"/>
</dbReference>
<dbReference type="KEGG" id="cgob:115004792"/>
<proteinExistence type="predicted"/>
<dbReference type="SUPFAM" id="SSF47986">
    <property type="entry name" value="DEATH domain"/>
    <property type="match status" value="1"/>
</dbReference>
<dbReference type="AlphaFoldDB" id="A0A6J2P8L4"/>
<evidence type="ECO:0000259" key="3">
    <source>
        <dbReference type="PROSITE" id="PS50017"/>
    </source>
</evidence>
<dbReference type="OrthoDB" id="9049812at2759"/>
<evidence type="ECO:0000256" key="2">
    <source>
        <dbReference type="SAM" id="SignalP"/>
    </source>
</evidence>
<feature type="domain" description="Death" evidence="3">
    <location>
        <begin position="62"/>
        <end position="133"/>
    </location>
</feature>
<keyword evidence="1" id="KW-0472">Membrane</keyword>
<keyword evidence="1" id="KW-1133">Transmembrane helix</keyword>
<dbReference type="InParanoid" id="A0A6J2P8L4"/>